<dbReference type="Pfam" id="PF12728">
    <property type="entry name" value="HTH_17"/>
    <property type="match status" value="1"/>
</dbReference>
<gene>
    <name evidence="2" type="ORF">BROSI_A3411</name>
</gene>
<proteinExistence type="predicted"/>
<keyword evidence="3" id="KW-1185">Reference proteome</keyword>
<feature type="domain" description="Helix-turn-helix" evidence="1">
    <location>
        <begin position="7"/>
        <end position="56"/>
    </location>
</feature>
<name>A0ABQ0K1G5_9BACT</name>
<dbReference type="EMBL" id="BAFN01000001">
    <property type="protein sequence ID" value="GAN34867.1"/>
    <property type="molecule type" value="Genomic_DNA"/>
</dbReference>
<comment type="caution">
    <text evidence="2">The sequence shown here is derived from an EMBL/GenBank/DDBJ whole genome shotgun (WGS) entry which is preliminary data.</text>
</comment>
<organism evidence="2 3">
    <name type="scientific">Candidatus Brocadia sinica JPN1</name>
    <dbReference type="NCBI Taxonomy" id="1197129"/>
    <lineage>
        <taxon>Bacteria</taxon>
        <taxon>Pseudomonadati</taxon>
        <taxon>Planctomycetota</taxon>
        <taxon>Candidatus Brocadiia</taxon>
        <taxon>Candidatus Brocadiales</taxon>
        <taxon>Candidatus Brocadiaceae</taxon>
        <taxon>Candidatus Brocadia</taxon>
    </lineage>
</organism>
<accession>A0ABQ0K1G5</accession>
<dbReference type="NCBIfam" id="TIGR01764">
    <property type="entry name" value="excise"/>
    <property type="match status" value="1"/>
</dbReference>
<evidence type="ECO:0000259" key="1">
    <source>
        <dbReference type="Pfam" id="PF12728"/>
    </source>
</evidence>
<dbReference type="Proteomes" id="UP000032309">
    <property type="component" value="Unassembled WGS sequence"/>
</dbReference>
<sequence>MAAEDKYMTVDEVAQYLGFEKQTIYNKIHNKQIPFHKIGLKAVRFKKAEIDNWIVEQRKEERRYLKKGDRYYLVSDNPTGINQITKESVLLEEVRSTTTDYWREERLPFEFDGEVLEAAKEILDAELVYPRLMKKNTPVYEGSEIGAITNYLTIQEVFKGKLDLDISYLRQLKKRLIENVRENLCIADPDAEENLKAAYIGFIKESLVNEILSEFTRIVVYLEYGKLEYRQKENKNAPISRRDSHQEDLVSYANRYFDSETFFALYVHGFCYFTMNFYSFPVCGFFVMDKAIDELTPEQIETGLREKIFTGDEAREGVIKRIKQIEAEVKALKSLLKQPKKGG</sequence>
<evidence type="ECO:0000313" key="2">
    <source>
        <dbReference type="EMBL" id="GAN34867.1"/>
    </source>
</evidence>
<dbReference type="InterPro" id="IPR010093">
    <property type="entry name" value="SinI_DNA-bd"/>
</dbReference>
<protein>
    <submittedName>
        <fullName evidence="2">Transcriptional regulator</fullName>
    </submittedName>
</protein>
<dbReference type="InterPro" id="IPR041657">
    <property type="entry name" value="HTH_17"/>
</dbReference>
<evidence type="ECO:0000313" key="3">
    <source>
        <dbReference type="Proteomes" id="UP000032309"/>
    </source>
</evidence>
<dbReference type="RefSeq" id="WP_052564814.1">
    <property type="nucleotide sequence ID" value="NZ_BAFN01000001.1"/>
</dbReference>
<reference evidence="3" key="1">
    <citation type="journal article" date="2015" name="Genome Announc.">
        <title>Draft Genome Sequence of an Anaerobic Ammonium-Oxidizing Bacterium, "Candidatus Brocadia sinica".</title>
        <authorList>
            <person name="Oshiki M."/>
            <person name="Shinyako-Hata K."/>
            <person name="Satoh H."/>
            <person name="Okabe S."/>
        </authorList>
    </citation>
    <scope>NUCLEOTIDE SEQUENCE [LARGE SCALE GENOMIC DNA]</scope>
    <source>
        <strain evidence="3">JPN1</strain>
    </source>
</reference>
<dbReference type="InterPro" id="IPR009061">
    <property type="entry name" value="DNA-bd_dom_put_sf"/>
</dbReference>
<dbReference type="SUPFAM" id="SSF46955">
    <property type="entry name" value="Putative DNA-binding domain"/>
    <property type="match status" value="1"/>
</dbReference>